<dbReference type="PANTHER" id="PTHR11008:SF13">
    <property type="entry name" value="FI04421P"/>
    <property type="match status" value="1"/>
</dbReference>
<evidence type="ECO:0000256" key="1">
    <source>
        <dbReference type="SAM" id="SignalP"/>
    </source>
</evidence>
<sequence>MLRKSSALLICVYCFVEVSCTTEKDAIAVVNRLADQVRAVLKHYKNNSDPVGLPDAVYKILDPMPIPTIELLSTLYVTVKMFNCSVHGLSKSRIESIHTDLTSNPQVIAELKLESLEVRGNYSLSSLLSRSVHGCTVKMNNVEVVSFIEMSTSNQGNLVASDIEMDITVDKIKIDFQNIGFLALLFQDMINTMDVLVFKTVKPYMLQEVKVLMREEINKASRQVEMTFPNSITPLDFAIAEARETVVSLGYDSFTFPDYSQSAGMFGVYMTNMWVSGLGSFYRVGNMTVSMQNNVVQVGVSVGTDELMGNCHWELSAAGFYSYPGTTSFTVEYVQVEIQLNQTLDMRKPAVLESFDMTIGNIQLRNEGTGIMDYALELSVNLLPNLLRYQIVDTLKEPLTRRFQEILDTVDIEKILDEEIPKFEKMILKNEASKQIDGESKNLVSSISRESEDYDYSCSLVSCDY</sequence>
<dbReference type="Gene3D" id="3.15.10.50">
    <property type="match status" value="1"/>
</dbReference>
<dbReference type="Pfam" id="PF16984">
    <property type="entry name" value="Grp7_allergen"/>
    <property type="match status" value="1"/>
</dbReference>
<dbReference type="OrthoDB" id="6412801at2759"/>
<evidence type="ECO:0000313" key="2">
    <source>
        <dbReference type="EMBL" id="RZF36530.1"/>
    </source>
</evidence>
<dbReference type="SMART" id="SM00700">
    <property type="entry name" value="JHBP"/>
    <property type="match status" value="1"/>
</dbReference>
<dbReference type="Proteomes" id="UP000291343">
    <property type="component" value="Unassembled WGS sequence"/>
</dbReference>
<dbReference type="InterPro" id="IPR020234">
    <property type="entry name" value="Mite_allergen_group-7"/>
</dbReference>
<dbReference type="EMBL" id="QKKF02026262">
    <property type="protein sequence ID" value="RZF36530.1"/>
    <property type="molecule type" value="Genomic_DNA"/>
</dbReference>
<dbReference type="Gene3D" id="3.15.10.30">
    <property type="entry name" value="Haemolymph juvenile hormone binding protein"/>
    <property type="match status" value="1"/>
</dbReference>
<organism evidence="2 3">
    <name type="scientific">Laodelphax striatellus</name>
    <name type="common">Small brown planthopper</name>
    <name type="synonym">Delphax striatella</name>
    <dbReference type="NCBI Taxonomy" id="195883"/>
    <lineage>
        <taxon>Eukaryota</taxon>
        <taxon>Metazoa</taxon>
        <taxon>Ecdysozoa</taxon>
        <taxon>Arthropoda</taxon>
        <taxon>Hexapoda</taxon>
        <taxon>Insecta</taxon>
        <taxon>Pterygota</taxon>
        <taxon>Neoptera</taxon>
        <taxon>Paraneoptera</taxon>
        <taxon>Hemiptera</taxon>
        <taxon>Auchenorrhyncha</taxon>
        <taxon>Fulgoroidea</taxon>
        <taxon>Delphacidae</taxon>
        <taxon>Criomorphinae</taxon>
        <taxon>Laodelphax</taxon>
    </lineage>
</organism>
<name>A0A482WU25_LAOST</name>
<dbReference type="Pfam" id="PF06585">
    <property type="entry name" value="JHBP"/>
    <property type="match status" value="1"/>
</dbReference>
<proteinExistence type="predicted"/>
<feature type="chain" id="PRO_5019827205" description="Lipid-binding serum glycoprotein N-terminal domain-containing protein" evidence="1">
    <location>
        <begin position="21"/>
        <end position="465"/>
    </location>
</feature>
<keyword evidence="3" id="KW-1185">Reference proteome</keyword>
<feature type="signal peptide" evidence="1">
    <location>
        <begin position="1"/>
        <end position="20"/>
    </location>
</feature>
<dbReference type="SMR" id="A0A482WU25"/>
<dbReference type="InParanoid" id="A0A482WU25"/>
<dbReference type="InterPro" id="IPR010562">
    <property type="entry name" value="Haemolymph_juvenile_hormone-bd"/>
</dbReference>
<dbReference type="AlphaFoldDB" id="A0A482WU25"/>
<dbReference type="InterPro" id="IPR038602">
    <property type="entry name" value="Mite_allergen_7_sf"/>
</dbReference>
<accession>A0A482WU25</accession>
<reference evidence="2 3" key="1">
    <citation type="journal article" date="2017" name="Gigascience">
        <title>Genome sequence of the small brown planthopper, Laodelphax striatellus.</title>
        <authorList>
            <person name="Zhu J."/>
            <person name="Jiang F."/>
            <person name="Wang X."/>
            <person name="Yang P."/>
            <person name="Bao Y."/>
            <person name="Zhao W."/>
            <person name="Wang W."/>
            <person name="Lu H."/>
            <person name="Wang Q."/>
            <person name="Cui N."/>
            <person name="Li J."/>
            <person name="Chen X."/>
            <person name="Luo L."/>
            <person name="Yu J."/>
            <person name="Kang L."/>
            <person name="Cui F."/>
        </authorList>
    </citation>
    <scope>NUCLEOTIDE SEQUENCE [LARGE SCALE GENOMIC DNA]</scope>
    <source>
        <strain evidence="2">Lst14</strain>
    </source>
</reference>
<gene>
    <name evidence="2" type="ORF">LSTR_LSTR008865</name>
</gene>
<evidence type="ECO:0008006" key="4">
    <source>
        <dbReference type="Google" id="ProtNLM"/>
    </source>
</evidence>
<protein>
    <recommendedName>
        <fullName evidence="4">Lipid-binding serum glycoprotein N-terminal domain-containing protein</fullName>
    </recommendedName>
</protein>
<dbReference type="PANTHER" id="PTHR11008">
    <property type="entry name" value="PROTEIN TAKEOUT-LIKE PROTEIN"/>
    <property type="match status" value="1"/>
</dbReference>
<dbReference type="InterPro" id="IPR038606">
    <property type="entry name" value="To_sf"/>
</dbReference>
<evidence type="ECO:0000313" key="3">
    <source>
        <dbReference type="Proteomes" id="UP000291343"/>
    </source>
</evidence>
<keyword evidence="1" id="KW-0732">Signal</keyword>
<comment type="caution">
    <text evidence="2">The sequence shown here is derived from an EMBL/GenBank/DDBJ whole genome shotgun (WGS) entry which is preliminary data.</text>
</comment>